<feature type="transmembrane region" description="Helical" evidence="2">
    <location>
        <begin position="130"/>
        <end position="152"/>
    </location>
</feature>
<dbReference type="GeneID" id="87893186"/>
<organism evidence="3 4">
    <name type="scientific">Podospora bellae-mahoneyi</name>
    <dbReference type="NCBI Taxonomy" id="2093777"/>
    <lineage>
        <taxon>Eukaryota</taxon>
        <taxon>Fungi</taxon>
        <taxon>Dikarya</taxon>
        <taxon>Ascomycota</taxon>
        <taxon>Pezizomycotina</taxon>
        <taxon>Sordariomycetes</taxon>
        <taxon>Sordariomycetidae</taxon>
        <taxon>Sordariales</taxon>
        <taxon>Podosporaceae</taxon>
        <taxon>Podospora</taxon>
    </lineage>
</organism>
<keyword evidence="2" id="KW-0472">Membrane</keyword>
<dbReference type="Proteomes" id="UP001322138">
    <property type="component" value="Unassembled WGS sequence"/>
</dbReference>
<dbReference type="PANTHER" id="PTHR13132:SF29">
    <property type="entry name" value="ALPHA-(1,6)-FUCOSYLTRANSFERASE"/>
    <property type="match status" value="1"/>
</dbReference>
<keyword evidence="2" id="KW-0812">Transmembrane</keyword>
<evidence type="ECO:0000256" key="2">
    <source>
        <dbReference type="SAM" id="Phobius"/>
    </source>
</evidence>
<keyword evidence="2" id="KW-1133">Transmembrane helix</keyword>
<evidence type="ECO:0000313" key="3">
    <source>
        <dbReference type="EMBL" id="KAK4647794.1"/>
    </source>
</evidence>
<feature type="compositionally biased region" description="Basic and acidic residues" evidence="1">
    <location>
        <begin position="24"/>
        <end position="35"/>
    </location>
</feature>
<dbReference type="EMBL" id="JAFFGZ010000001">
    <property type="protein sequence ID" value="KAK4647794.1"/>
    <property type="molecule type" value="Genomic_DNA"/>
</dbReference>
<gene>
    <name evidence="3" type="ORF">QC761_104480</name>
</gene>
<feature type="region of interest" description="Disordered" evidence="1">
    <location>
        <begin position="19"/>
        <end position="49"/>
    </location>
</feature>
<comment type="caution">
    <text evidence="3">The sequence shown here is derived from an EMBL/GenBank/DDBJ whole genome shotgun (WGS) entry which is preliminary data.</text>
</comment>
<evidence type="ECO:0000313" key="4">
    <source>
        <dbReference type="Proteomes" id="UP001322138"/>
    </source>
</evidence>
<proteinExistence type="predicted"/>
<protein>
    <submittedName>
        <fullName evidence="3">Uncharacterized protein</fullName>
    </submittedName>
</protein>
<sequence>MTSTILTGRVPPPEILQFSSAGHGEQHAGVDRDEQNAAPNAGLQGGGSLYSKRRTAHAKAILPPRINLRRAASYNVAEKGPLSSTSSRFSFNHLVFSPPPSPGLPSLSPPKKPPQRKLILGVRPIRLIRYTIRILSILAVFWISLEVLTYLFGPEIPIPADNTRLSVPEKPIVAPPKRSGGVEMVSQKGAPDFATPIVITDHRGKAKWTVSIPPGTPFPLSQKGYADMCGRCEQVAARAVELRSQGSGLPQVSLSFGAEAPDHDFIDVQEAEEAGYLPKRGAGGTNTGKPVCKKSLTFVLESGEAGLGKTLMMLWIAYGLAEKEGRGFFIDDTRWAYGEYSDIFEAPPAQDCSPPPDHERLPCPPQARHLVVSAANAHEVFANLLPPSAEGIFSSSSPPLEPLDSSLLKKQFALARSGFRALFHLNAGDARHVDSRTRKLLAKRLVPKTKGTQSGLSIGLHIRRGDRHPFEPQYRRSYLPVNVYTDFAQEIIASKFNSSGSIFHDTAEENRLAREHSFMILASDDPLVYDSEEVKDNLNGKRVVRAQDRIKLASKHELLPKGGKEEELDRNVMHKFVDEAFGWEGGFYAGMFWNLGVPTANNDKKEEKGVGAESLRLRSLVGRAYMMDLAVLAEASDVVVCTVSSLGCRLLGVMMGEGSVKGGRWVNVDGGLGWLGLD</sequence>
<accession>A0ABR0FV57</accession>
<keyword evidence="4" id="KW-1185">Reference proteome</keyword>
<reference evidence="3 4" key="1">
    <citation type="journal article" date="2023" name="bioRxiv">
        <title>High-quality genome assemblies of four members of thePodospora anserinaspecies complex.</title>
        <authorList>
            <person name="Ament-Velasquez S.L."/>
            <person name="Vogan A.A."/>
            <person name="Wallerman O."/>
            <person name="Hartmann F."/>
            <person name="Gautier V."/>
            <person name="Silar P."/>
            <person name="Giraud T."/>
            <person name="Johannesson H."/>
        </authorList>
    </citation>
    <scope>NUCLEOTIDE SEQUENCE [LARGE SCALE GENOMIC DNA]</scope>
    <source>
        <strain evidence="3 4">CBS 112042</strain>
    </source>
</reference>
<evidence type="ECO:0000256" key="1">
    <source>
        <dbReference type="SAM" id="MobiDB-lite"/>
    </source>
</evidence>
<dbReference type="RefSeq" id="XP_062736770.1">
    <property type="nucleotide sequence ID" value="XM_062873704.1"/>
</dbReference>
<dbReference type="PANTHER" id="PTHR13132">
    <property type="entry name" value="ALPHA- 1,6 -FUCOSYLTRANSFERASE"/>
    <property type="match status" value="1"/>
</dbReference>
<name>A0ABR0FV57_9PEZI</name>